<evidence type="ECO:0000256" key="10">
    <source>
        <dbReference type="SAM" id="MobiDB-lite"/>
    </source>
</evidence>
<name>A0A6B3NH83_9CYAN</name>
<gene>
    <name evidence="13" type="ORF">F6J89_26575</name>
</gene>
<comment type="caution">
    <text evidence="13">The sequence shown here is derived from an EMBL/GenBank/DDBJ whole genome shotgun (WGS) entry which is preliminary data.</text>
</comment>
<dbReference type="GO" id="GO:0008233">
    <property type="term" value="F:peptidase activity"/>
    <property type="evidence" value="ECO:0007669"/>
    <property type="project" value="UniProtKB-KW"/>
</dbReference>
<comment type="similarity">
    <text evidence="3">Belongs to the peptidase M50B family.</text>
</comment>
<keyword evidence="8 11" id="KW-1133">Transmembrane helix</keyword>
<feature type="transmembrane region" description="Helical" evidence="11">
    <location>
        <begin position="484"/>
        <end position="504"/>
    </location>
</feature>
<organism evidence="13">
    <name type="scientific">Symploca sp. SIO1C4</name>
    <dbReference type="NCBI Taxonomy" id="2607765"/>
    <lineage>
        <taxon>Bacteria</taxon>
        <taxon>Bacillati</taxon>
        <taxon>Cyanobacteriota</taxon>
        <taxon>Cyanophyceae</taxon>
        <taxon>Coleofasciculales</taxon>
        <taxon>Coleofasciculaceae</taxon>
        <taxon>Symploca</taxon>
    </lineage>
</organism>
<dbReference type="PANTHER" id="PTHR31412">
    <property type="entry name" value="ZINC METALLOPROTEASE EGY1"/>
    <property type="match status" value="1"/>
</dbReference>
<sequence length="510" mass="56303">MELLLLLILLGLITYSYFIVKRNVASITRTPVWLLWLVITTPALIWSGWTLVKGENTPPLPVLLGSFLVCSLLYWLLLQLGRKQPNSSVSNGTKTESPTPSPQPKVPETRKESTLRPISKQEETELRNCFPWGVYYLQHVEYRPQAVLCRGKLRTNPEAAYKTVRENIEAEFGDRFFLVFQESLSGKPFFALVPNPQAKQKADHDDHKVTRPMLALGLLLITLFTATVIGVNFAGIPAEQLLSDPKALLQGLPYALALMAIMGIHELGHYLSAMFYKMRTTLPYFIPSPFFIGAFEFVPMPSLIGTFGAFIQMRSPFPNRKALFDVALAGPVVGLIVTLPLLMWGLAHSSTVSISEASGLVNFESLNPRFSFLLTVLSKWALGSKLTAGMAIELHPIAIAGYIGLALTAWNLMPVGQLDGGHVVHAMLGQRNGAMIGQITRLLMLVLALLEPDLLILAILLLFMPVADEPALNDVSELNNWRDFLGFLLLVLLVSIILPAPATVTELLNV</sequence>
<evidence type="ECO:0000313" key="13">
    <source>
        <dbReference type="EMBL" id="NER31087.1"/>
    </source>
</evidence>
<evidence type="ECO:0000256" key="2">
    <source>
        <dbReference type="ARBA" id="ARBA00004141"/>
    </source>
</evidence>
<protein>
    <submittedName>
        <fullName evidence="13">Site-2 protease family protein</fullName>
    </submittedName>
</protein>
<dbReference type="GO" id="GO:0006508">
    <property type="term" value="P:proteolysis"/>
    <property type="evidence" value="ECO:0007669"/>
    <property type="project" value="UniProtKB-KW"/>
</dbReference>
<dbReference type="InterPro" id="IPR044838">
    <property type="entry name" value="EGY1-like"/>
</dbReference>
<dbReference type="EMBL" id="JAAHFQ010000717">
    <property type="protein sequence ID" value="NER31087.1"/>
    <property type="molecule type" value="Genomic_DNA"/>
</dbReference>
<evidence type="ECO:0000256" key="6">
    <source>
        <dbReference type="ARBA" id="ARBA00022801"/>
    </source>
</evidence>
<keyword evidence="9 11" id="KW-0472">Membrane</keyword>
<feature type="transmembrane region" description="Helical" evidence="11">
    <location>
        <begin position="213"/>
        <end position="235"/>
    </location>
</feature>
<feature type="transmembrane region" description="Helical" evidence="11">
    <location>
        <begin position="247"/>
        <end position="264"/>
    </location>
</feature>
<feature type="transmembrane region" description="Helical" evidence="11">
    <location>
        <begin position="59"/>
        <end position="77"/>
    </location>
</feature>
<comment type="cofactor">
    <cofactor evidence="1">
        <name>Zn(2+)</name>
        <dbReference type="ChEBI" id="CHEBI:29105"/>
    </cofactor>
</comment>
<feature type="region of interest" description="Disordered" evidence="10">
    <location>
        <begin position="86"/>
        <end position="118"/>
    </location>
</feature>
<dbReference type="PANTHER" id="PTHR31412:SF0">
    <property type="entry name" value="ZINC METALLOPROTEASE EGY1, CHLOROPLASTIC-RELATED"/>
    <property type="match status" value="1"/>
</dbReference>
<dbReference type="InterPro" id="IPR008915">
    <property type="entry name" value="Peptidase_M50"/>
</dbReference>
<evidence type="ECO:0000256" key="9">
    <source>
        <dbReference type="ARBA" id="ARBA00023136"/>
    </source>
</evidence>
<feature type="transmembrane region" description="Helical" evidence="11">
    <location>
        <begin position="284"/>
        <end position="311"/>
    </location>
</feature>
<evidence type="ECO:0000256" key="1">
    <source>
        <dbReference type="ARBA" id="ARBA00001947"/>
    </source>
</evidence>
<feature type="transmembrane region" description="Helical" evidence="11">
    <location>
        <begin position="34"/>
        <end position="52"/>
    </location>
</feature>
<evidence type="ECO:0000256" key="5">
    <source>
        <dbReference type="ARBA" id="ARBA00022692"/>
    </source>
</evidence>
<proteinExistence type="inferred from homology"/>
<evidence type="ECO:0000256" key="8">
    <source>
        <dbReference type="ARBA" id="ARBA00022989"/>
    </source>
</evidence>
<feature type="transmembrane region" description="Helical" evidence="11">
    <location>
        <begin position="442"/>
        <end position="463"/>
    </location>
</feature>
<feature type="compositionally biased region" description="Basic and acidic residues" evidence="10">
    <location>
        <begin position="107"/>
        <end position="118"/>
    </location>
</feature>
<accession>A0A6B3NH83</accession>
<dbReference type="AlphaFoldDB" id="A0A6B3NH83"/>
<reference evidence="13" key="1">
    <citation type="submission" date="2019-11" db="EMBL/GenBank/DDBJ databases">
        <title>Genomic insights into an expanded diversity of filamentous marine cyanobacteria reveals the extraordinary biosynthetic potential of Moorea and Okeania.</title>
        <authorList>
            <person name="Ferreira Leao T."/>
            <person name="Wang M."/>
            <person name="Moss N."/>
            <person name="Da Silva R."/>
            <person name="Sanders J."/>
            <person name="Nurk S."/>
            <person name="Gurevich A."/>
            <person name="Humphrey G."/>
            <person name="Reher R."/>
            <person name="Zhu Q."/>
            <person name="Belda-Ferre P."/>
            <person name="Glukhov E."/>
            <person name="Rex R."/>
            <person name="Dorrestein P.C."/>
            <person name="Knight R."/>
            <person name="Pevzner P."/>
            <person name="Gerwick W.H."/>
            <person name="Gerwick L."/>
        </authorList>
    </citation>
    <scope>NUCLEOTIDE SEQUENCE</scope>
    <source>
        <strain evidence="13">SIO1C4</strain>
    </source>
</reference>
<comment type="subcellular location">
    <subcellularLocation>
        <location evidence="2">Membrane</location>
        <topology evidence="2">Multi-pass membrane protein</topology>
    </subcellularLocation>
</comment>
<keyword evidence="6" id="KW-0378">Hydrolase</keyword>
<dbReference type="CDD" id="cd06160">
    <property type="entry name" value="S2P-M50_like_2"/>
    <property type="match status" value="1"/>
</dbReference>
<keyword evidence="4 13" id="KW-0645">Protease</keyword>
<evidence type="ECO:0000256" key="7">
    <source>
        <dbReference type="ARBA" id="ARBA00022946"/>
    </source>
</evidence>
<evidence type="ECO:0000256" key="11">
    <source>
        <dbReference type="SAM" id="Phobius"/>
    </source>
</evidence>
<feature type="domain" description="Peptidase M50" evidence="12">
    <location>
        <begin position="254"/>
        <end position="438"/>
    </location>
</feature>
<evidence type="ECO:0000259" key="12">
    <source>
        <dbReference type="Pfam" id="PF02163"/>
    </source>
</evidence>
<evidence type="ECO:0000256" key="4">
    <source>
        <dbReference type="ARBA" id="ARBA00022670"/>
    </source>
</evidence>
<feature type="transmembrane region" description="Helical" evidence="11">
    <location>
        <begin position="323"/>
        <end position="346"/>
    </location>
</feature>
<dbReference type="Pfam" id="PF02163">
    <property type="entry name" value="Peptidase_M50"/>
    <property type="match status" value="1"/>
</dbReference>
<keyword evidence="5 11" id="KW-0812">Transmembrane</keyword>
<dbReference type="GO" id="GO:0016020">
    <property type="term" value="C:membrane"/>
    <property type="evidence" value="ECO:0007669"/>
    <property type="project" value="UniProtKB-SubCell"/>
</dbReference>
<keyword evidence="7" id="KW-0809">Transit peptide</keyword>
<evidence type="ECO:0000256" key="3">
    <source>
        <dbReference type="ARBA" id="ARBA00007931"/>
    </source>
</evidence>
<feature type="compositionally biased region" description="Polar residues" evidence="10">
    <location>
        <begin position="86"/>
        <end position="98"/>
    </location>
</feature>